<sequence length="70" mass="7883">MQVNKASDRLYARLWSLGVNVSAIRHSNPSDDDLADFVHRLTLLMKKYRVQVVPGLALLSSSLMNESRVV</sequence>
<name>A0A060HQD4_9ARCH</name>
<dbReference type="HOGENOM" id="CLU_2748333_0_0_2"/>
<dbReference type="Proteomes" id="UP000027093">
    <property type="component" value="Chromosome"/>
</dbReference>
<evidence type="ECO:0000313" key="1">
    <source>
        <dbReference type="EMBL" id="AIC15382.1"/>
    </source>
</evidence>
<gene>
    <name evidence="1" type="ORF">NVIE_011510</name>
</gene>
<keyword evidence="2" id="KW-1185">Reference proteome</keyword>
<dbReference type="EMBL" id="CP007536">
    <property type="protein sequence ID" value="AIC15382.1"/>
    <property type="molecule type" value="Genomic_DNA"/>
</dbReference>
<organism evidence="1 2">
    <name type="scientific">Nitrososphaera viennensis EN76</name>
    <dbReference type="NCBI Taxonomy" id="926571"/>
    <lineage>
        <taxon>Archaea</taxon>
        <taxon>Nitrososphaerota</taxon>
        <taxon>Nitrososphaeria</taxon>
        <taxon>Nitrososphaerales</taxon>
        <taxon>Nitrososphaeraceae</taxon>
        <taxon>Nitrososphaera</taxon>
    </lineage>
</organism>
<dbReference type="AlphaFoldDB" id="A0A060HQD4"/>
<evidence type="ECO:0000313" key="2">
    <source>
        <dbReference type="Proteomes" id="UP000027093"/>
    </source>
</evidence>
<dbReference type="KEGG" id="nvn:NVIE_011510"/>
<protein>
    <submittedName>
        <fullName evidence="1">Uncharacterized protein</fullName>
    </submittedName>
</protein>
<accession>A0A060HQD4</accession>
<proteinExistence type="predicted"/>
<reference evidence="1 2" key="1">
    <citation type="journal article" date="2014" name="Int. J. Syst. Evol. Microbiol.">
        <title>Nitrososphaera viennensis gen. nov., sp. nov., an aerobic and mesophilic, ammonia-oxidizing archaeon from soil and a member of the archaeal phylum Thaumarchaeota.</title>
        <authorList>
            <person name="Stieglmeier M."/>
            <person name="Klingl A."/>
            <person name="Alves R.J."/>
            <person name="Rittmann S.K."/>
            <person name="Melcher M."/>
            <person name="Leisch N."/>
            <person name="Schleper C."/>
        </authorList>
    </citation>
    <scope>NUCLEOTIDE SEQUENCE [LARGE SCALE GENOMIC DNA]</scope>
    <source>
        <strain evidence="1">EN76</strain>
    </source>
</reference>